<evidence type="ECO:0000313" key="1">
    <source>
        <dbReference type="EMBL" id="JAD18456.1"/>
    </source>
</evidence>
<name>A0A0A8XX59_ARUDO</name>
<dbReference type="EMBL" id="GBRH01279439">
    <property type="protein sequence ID" value="JAD18456.1"/>
    <property type="molecule type" value="Transcribed_RNA"/>
</dbReference>
<accession>A0A0A8XX59</accession>
<reference evidence="1" key="2">
    <citation type="journal article" date="2015" name="Data Brief">
        <title>Shoot transcriptome of the giant reed, Arundo donax.</title>
        <authorList>
            <person name="Barrero R.A."/>
            <person name="Guerrero F.D."/>
            <person name="Moolhuijzen P."/>
            <person name="Goolsby J.A."/>
            <person name="Tidwell J."/>
            <person name="Bellgard S.E."/>
            <person name="Bellgard M.I."/>
        </authorList>
    </citation>
    <scope>NUCLEOTIDE SEQUENCE</scope>
    <source>
        <tissue evidence="1">Shoot tissue taken approximately 20 cm above the soil surface</tissue>
    </source>
</reference>
<protein>
    <submittedName>
        <fullName evidence="1">Uncharacterized protein</fullName>
    </submittedName>
</protein>
<sequence length="16" mass="1958">MGIQNLTWYKKFDSLN</sequence>
<organism evidence="1">
    <name type="scientific">Arundo donax</name>
    <name type="common">Giant reed</name>
    <name type="synonym">Donax arundinaceus</name>
    <dbReference type="NCBI Taxonomy" id="35708"/>
    <lineage>
        <taxon>Eukaryota</taxon>
        <taxon>Viridiplantae</taxon>
        <taxon>Streptophyta</taxon>
        <taxon>Embryophyta</taxon>
        <taxon>Tracheophyta</taxon>
        <taxon>Spermatophyta</taxon>
        <taxon>Magnoliopsida</taxon>
        <taxon>Liliopsida</taxon>
        <taxon>Poales</taxon>
        <taxon>Poaceae</taxon>
        <taxon>PACMAD clade</taxon>
        <taxon>Arundinoideae</taxon>
        <taxon>Arundineae</taxon>
        <taxon>Arundo</taxon>
    </lineage>
</organism>
<reference evidence="1" key="1">
    <citation type="submission" date="2014-09" db="EMBL/GenBank/DDBJ databases">
        <authorList>
            <person name="Magalhaes I.L.F."/>
            <person name="Oliveira U."/>
            <person name="Santos F.R."/>
            <person name="Vidigal T.H.D.A."/>
            <person name="Brescovit A.D."/>
            <person name="Santos A.J."/>
        </authorList>
    </citation>
    <scope>NUCLEOTIDE SEQUENCE</scope>
    <source>
        <tissue evidence="1">Shoot tissue taken approximately 20 cm above the soil surface</tissue>
    </source>
</reference>
<proteinExistence type="predicted"/>
<dbReference type="AlphaFoldDB" id="A0A0A8XX59"/>